<dbReference type="Pfam" id="PF12900">
    <property type="entry name" value="Pyridox_ox_2"/>
    <property type="match status" value="1"/>
</dbReference>
<organism evidence="1 2">
    <name type="scientific">Candidatus Phocaeicola excrementipullorum</name>
    <dbReference type="NCBI Taxonomy" id="2838731"/>
    <lineage>
        <taxon>Bacteria</taxon>
        <taxon>Pseudomonadati</taxon>
        <taxon>Bacteroidota</taxon>
        <taxon>Bacteroidia</taxon>
        <taxon>Bacteroidales</taxon>
        <taxon>Bacteroidaceae</taxon>
        <taxon>Phocaeicola</taxon>
    </lineage>
</organism>
<name>A0A948X2U2_9BACT</name>
<dbReference type="Proteomes" id="UP000784286">
    <property type="component" value="Unassembled WGS sequence"/>
</dbReference>
<reference evidence="1" key="1">
    <citation type="journal article" date="2021" name="PeerJ">
        <title>Extensive microbial diversity within the chicken gut microbiome revealed by metagenomics and culture.</title>
        <authorList>
            <person name="Gilroy R."/>
            <person name="Ravi A."/>
            <person name="Getino M."/>
            <person name="Pursley I."/>
            <person name="Horton D.L."/>
            <person name="Alikhan N.F."/>
            <person name="Baker D."/>
            <person name="Gharbi K."/>
            <person name="Hall N."/>
            <person name="Watson M."/>
            <person name="Adriaenssens E.M."/>
            <person name="Foster-Nyarko E."/>
            <person name="Jarju S."/>
            <person name="Secka A."/>
            <person name="Antonio M."/>
            <person name="Oren A."/>
            <person name="Chaudhuri R.R."/>
            <person name="La Ragione R."/>
            <person name="Hildebrand F."/>
            <person name="Pallen M.J."/>
        </authorList>
    </citation>
    <scope>NUCLEOTIDE SEQUENCE</scope>
    <source>
        <strain evidence="1">8470</strain>
    </source>
</reference>
<protein>
    <submittedName>
        <fullName evidence="1">Pyridoxamine 5'-phosphate oxidase family protein</fullName>
    </submittedName>
</protein>
<dbReference type="InterPro" id="IPR012349">
    <property type="entry name" value="Split_barrel_FMN-bd"/>
</dbReference>
<evidence type="ECO:0000313" key="1">
    <source>
        <dbReference type="EMBL" id="MBU3856605.1"/>
    </source>
</evidence>
<comment type="caution">
    <text evidence="1">The sequence shown here is derived from an EMBL/GenBank/DDBJ whole genome shotgun (WGS) entry which is preliminary data.</text>
</comment>
<dbReference type="Gene3D" id="2.30.110.10">
    <property type="entry name" value="Electron Transport, Fmn-binding Protein, Chain A"/>
    <property type="match status" value="1"/>
</dbReference>
<proteinExistence type="predicted"/>
<sequence length="163" mass="18453">MIFSNDNIRRQDRLLDEERAMEIIKEGEYGVLSMQDAGGNGAYGIPINYVWDRGNSIYLHCAPAGRKLECIDKCPNVSFCIVGRTKVIPEKFTAAYESVILECTAHRSLHEAERMSALSLLLSKYSPNDKMRGIEYANKSFARTEIIRLDIEKISAKCKRTSL</sequence>
<dbReference type="EMBL" id="JAHLFJ010000079">
    <property type="protein sequence ID" value="MBU3856605.1"/>
    <property type="molecule type" value="Genomic_DNA"/>
</dbReference>
<dbReference type="AlphaFoldDB" id="A0A948X2U2"/>
<evidence type="ECO:0000313" key="2">
    <source>
        <dbReference type="Proteomes" id="UP000784286"/>
    </source>
</evidence>
<reference evidence="1" key="2">
    <citation type="submission" date="2021-04" db="EMBL/GenBank/DDBJ databases">
        <authorList>
            <person name="Gilroy R."/>
        </authorList>
    </citation>
    <scope>NUCLEOTIDE SEQUENCE</scope>
    <source>
        <strain evidence="1">8470</strain>
    </source>
</reference>
<dbReference type="InterPro" id="IPR024747">
    <property type="entry name" value="Pyridox_Oxase-rel"/>
</dbReference>
<gene>
    <name evidence="1" type="ORF">H9928_08655</name>
</gene>
<dbReference type="SUPFAM" id="SSF50475">
    <property type="entry name" value="FMN-binding split barrel"/>
    <property type="match status" value="1"/>
</dbReference>
<dbReference type="PANTHER" id="PTHR34071">
    <property type="entry name" value="5-NITROIMIDAZOLE ANTIBIOTICS RESISTANCE PROTEIN, NIMA-FAMILY-RELATED PROTEIN-RELATED"/>
    <property type="match status" value="1"/>
</dbReference>
<accession>A0A948X2U2</accession>
<dbReference type="PANTHER" id="PTHR34071:SF2">
    <property type="entry name" value="FLAVIN-NUCLEOTIDE-BINDING PROTEIN"/>
    <property type="match status" value="1"/>
</dbReference>